<dbReference type="AlphaFoldDB" id="A0A9X4RC83"/>
<dbReference type="Proteomes" id="UP001152755">
    <property type="component" value="Unassembled WGS sequence"/>
</dbReference>
<name>A0A9X4RC83_9ACTN</name>
<organism evidence="1 2">
    <name type="scientific">Speluncibacter jeojiensis</name>
    <dbReference type="NCBI Taxonomy" id="2710754"/>
    <lineage>
        <taxon>Bacteria</taxon>
        <taxon>Bacillati</taxon>
        <taxon>Actinomycetota</taxon>
        <taxon>Actinomycetes</taxon>
        <taxon>Mycobacteriales</taxon>
        <taxon>Speluncibacteraceae</taxon>
        <taxon>Speluncibacter</taxon>
    </lineage>
</organism>
<gene>
    <name evidence="1" type="ORF">NVS88_03215</name>
</gene>
<accession>A0A9X4RC83</accession>
<keyword evidence="2" id="KW-1185">Reference proteome</keyword>
<evidence type="ECO:0000313" key="2">
    <source>
        <dbReference type="Proteomes" id="UP001152755"/>
    </source>
</evidence>
<reference evidence="1" key="1">
    <citation type="submission" date="2022-08" db="EMBL/GenBank/DDBJ databases">
        <title>Genome analysis of Corynebacteriales strain.</title>
        <authorList>
            <person name="Lee S.D."/>
        </authorList>
    </citation>
    <scope>NUCLEOTIDE SEQUENCE</scope>
    <source>
        <strain evidence="1">D3-21</strain>
    </source>
</reference>
<protein>
    <submittedName>
        <fullName evidence="1">Uncharacterized protein</fullName>
    </submittedName>
</protein>
<sequence length="62" mass="6775">MDLPHAAQEGHLVSPMTERISKQQRKQVIQVALGLLQRIDIDATVKTRKDGSTVITIPAAAK</sequence>
<dbReference type="EMBL" id="JANRHA010000001">
    <property type="protein sequence ID" value="MDG3013565.1"/>
    <property type="molecule type" value="Genomic_DNA"/>
</dbReference>
<dbReference type="RefSeq" id="WP_332519149.1">
    <property type="nucleotide sequence ID" value="NZ_JANRHA010000001.1"/>
</dbReference>
<proteinExistence type="predicted"/>
<evidence type="ECO:0000313" key="1">
    <source>
        <dbReference type="EMBL" id="MDG3013565.1"/>
    </source>
</evidence>
<comment type="caution">
    <text evidence="1">The sequence shown here is derived from an EMBL/GenBank/DDBJ whole genome shotgun (WGS) entry which is preliminary data.</text>
</comment>